<dbReference type="EMBL" id="JBBWWQ010000006">
    <property type="protein sequence ID" value="KAK8945199.1"/>
    <property type="molecule type" value="Genomic_DNA"/>
</dbReference>
<keyword evidence="2" id="KW-1185">Reference proteome</keyword>
<accession>A0AAP0BNP7</accession>
<protein>
    <submittedName>
        <fullName evidence="1">Uncharacterized protein</fullName>
    </submittedName>
</protein>
<dbReference type="Proteomes" id="UP001418222">
    <property type="component" value="Unassembled WGS sequence"/>
</dbReference>
<dbReference type="AlphaFoldDB" id="A0AAP0BNP7"/>
<organism evidence="1 2">
    <name type="scientific">Platanthera zijinensis</name>
    <dbReference type="NCBI Taxonomy" id="2320716"/>
    <lineage>
        <taxon>Eukaryota</taxon>
        <taxon>Viridiplantae</taxon>
        <taxon>Streptophyta</taxon>
        <taxon>Embryophyta</taxon>
        <taxon>Tracheophyta</taxon>
        <taxon>Spermatophyta</taxon>
        <taxon>Magnoliopsida</taxon>
        <taxon>Liliopsida</taxon>
        <taxon>Asparagales</taxon>
        <taxon>Orchidaceae</taxon>
        <taxon>Orchidoideae</taxon>
        <taxon>Orchideae</taxon>
        <taxon>Orchidinae</taxon>
        <taxon>Platanthera</taxon>
    </lineage>
</organism>
<reference evidence="1 2" key="1">
    <citation type="journal article" date="2022" name="Nat. Plants">
        <title>Genomes of leafy and leafless Platanthera orchids illuminate the evolution of mycoheterotrophy.</title>
        <authorList>
            <person name="Li M.H."/>
            <person name="Liu K.W."/>
            <person name="Li Z."/>
            <person name="Lu H.C."/>
            <person name="Ye Q.L."/>
            <person name="Zhang D."/>
            <person name="Wang J.Y."/>
            <person name="Li Y.F."/>
            <person name="Zhong Z.M."/>
            <person name="Liu X."/>
            <person name="Yu X."/>
            <person name="Liu D.K."/>
            <person name="Tu X.D."/>
            <person name="Liu B."/>
            <person name="Hao Y."/>
            <person name="Liao X.Y."/>
            <person name="Jiang Y.T."/>
            <person name="Sun W.H."/>
            <person name="Chen J."/>
            <person name="Chen Y.Q."/>
            <person name="Ai Y."/>
            <person name="Zhai J.W."/>
            <person name="Wu S.S."/>
            <person name="Zhou Z."/>
            <person name="Hsiao Y.Y."/>
            <person name="Wu W.L."/>
            <person name="Chen Y.Y."/>
            <person name="Lin Y.F."/>
            <person name="Hsu J.L."/>
            <person name="Li C.Y."/>
            <person name="Wang Z.W."/>
            <person name="Zhao X."/>
            <person name="Zhong W.Y."/>
            <person name="Ma X.K."/>
            <person name="Ma L."/>
            <person name="Huang J."/>
            <person name="Chen G.Z."/>
            <person name="Huang M.Z."/>
            <person name="Huang L."/>
            <person name="Peng D.H."/>
            <person name="Luo Y.B."/>
            <person name="Zou S.Q."/>
            <person name="Chen S.P."/>
            <person name="Lan S."/>
            <person name="Tsai W.C."/>
            <person name="Van de Peer Y."/>
            <person name="Liu Z.J."/>
        </authorList>
    </citation>
    <scope>NUCLEOTIDE SEQUENCE [LARGE SCALE GENOMIC DNA]</scope>
    <source>
        <strain evidence="1">Lor287</strain>
    </source>
</reference>
<evidence type="ECO:0000313" key="1">
    <source>
        <dbReference type="EMBL" id="KAK8945199.1"/>
    </source>
</evidence>
<proteinExistence type="predicted"/>
<gene>
    <name evidence="1" type="ORF">KSP39_PZI007965</name>
</gene>
<evidence type="ECO:0000313" key="2">
    <source>
        <dbReference type="Proteomes" id="UP001418222"/>
    </source>
</evidence>
<sequence>MGEYLALVATWRVCMGSSPYSPIPFAGSRLDLDFVLESLTLTSGDLAMVGPPLVEYGLLIHMISIASASAENSSSDFSGTTLPSPSPFDNSQEIRDIVDAPPLPVLSFSPHRDKILFLKRRSLPLLSVLARPEEKLAGIRIDGNSNALSRIEKGRAWRKEKEEKGKPLVELPRSDSKSEASSVEAKLLRCFPTGQIFDGCQEIVKGNDIPSWICEVLLYA</sequence>
<name>A0AAP0BNP7_9ASPA</name>
<comment type="caution">
    <text evidence="1">The sequence shown here is derived from an EMBL/GenBank/DDBJ whole genome shotgun (WGS) entry which is preliminary data.</text>
</comment>